<evidence type="ECO:0000313" key="3">
    <source>
        <dbReference type="Proteomes" id="UP000323506"/>
    </source>
</evidence>
<accession>A0A5D2D6V2</accession>
<reference evidence="2 3" key="1">
    <citation type="submission" date="2019-06" db="EMBL/GenBank/DDBJ databases">
        <title>WGS assembly of Gossypium darwinii.</title>
        <authorList>
            <person name="Chen Z.J."/>
            <person name="Sreedasyam A."/>
            <person name="Ando A."/>
            <person name="Song Q."/>
            <person name="De L."/>
            <person name="Hulse-Kemp A."/>
            <person name="Ding M."/>
            <person name="Ye W."/>
            <person name="Kirkbride R."/>
            <person name="Jenkins J."/>
            <person name="Plott C."/>
            <person name="Lovell J."/>
            <person name="Lin Y.-M."/>
            <person name="Vaughn R."/>
            <person name="Liu B."/>
            <person name="Li W."/>
            <person name="Simpson S."/>
            <person name="Scheffler B."/>
            <person name="Saski C."/>
            <person name="Grover C."/>
            <person name="Hu G."/>
            <person name="Conover J."/>
            <person name="Carlson J."/>
            <person name="Shu S."/>
            <person name="Boston L."/>
            <person name="Williams M."/>
            <person name="Peterson D."/>
            <person name="Mcgee K."/>
            <person name="Jones D."/>
            <person name="Wendel J."/>
            <person name="Stelly D."/>
            <person name="Grimwood J."/>
            <person name="Schmutz J."/>
        </authorList>
    </citation>
    <scope>NUCLEOTIDE SEQUENCE [LARGE SCALE GENOMIC DNA]</scope>
    <source>
        <strain evidence="2">1808015.09</strain>
    </source>
</reference>
<evidence type="ECO:0000313" key="2">
    <source>
        <dbReference type="EMBL" id="TYG77571.1"/>
    </source>
</evidence>
<sequence>MEYMADFNGETSNKDKRYRKRAKDCHELQADLICMILDGDDKYRTTRRWEDKRLIVVEAMNRLRDPHLLQQWLRKLQSGIVENPSFSLSSNNAFRELHSVLSQPTNPVQDLNFKALQKEMEVPGEAIEDQTEQLISEAKDFHMVAAVLNKVWASYVAKQQLTDPVSIQDLVQTDDESFIFHFPLTPDSSRCAKIRINLRGYHEVDPDLSSPGFFDVEKHDLENRRLPDFGHQYPGEGSSDARANQENVKLPNENISPVQGHADFQNILTNSLAEADHNIESKPERLELKDITDIEDLLSPRFFDMEKYDFENCHLSDFGHQYPGEGSSDARANQENMKLSYENTSPVLGHADFENISANSLAEADHNIERKPERLELKDITNIEDLLSPRFFDMEKYDLENCHLSDFGHIYPGEGSSDARANQENMKLSYGNTSPVLGHADFENTFANSLAEADHNIESKPERLELKDITNIEDLLSPRFFDMEKYDLENRHLPDFGHIYPGEGSSDARANQENMKLSYGNTSPVQGHADFENIFANSLAEADHNIESKPERLELKDITNIEDLLSPRFFDMEKYDLENCHLSDFGHIYPGEGSSDARANQENMKLSYENTSPILGHADFQNILTNSLAEADHNIERKPERLELKDITNIEDLWLLRFFDVEKYDLENRHLPDFGHQYPGEGSSDARANQENMKLSDENTSPAQGHADFQNILTNSLAEAERLGLRDITNREVMVQNKRSNLEKPRVWKKLEEETKKNKANITKGKRKVEKGEADLKENTLKMVKGEAGSKENRMKLRKDDAEYKKTKCREGSDFRF</sequence>
<proteinExistence type="predicted"/>
<gene>
    <name evidence="2" type="ORF">ES288_D03G205100v1</name>
</gene>
<dbReference type="Proteomes" id="UP000323506">
    <property type="component" value="Chromosome D03"/>
</dbReference>
<evidence type="ECO:0000256" key="1">
    <source>
        <dbReference type="SAM" id="MobiDB-lite"/>
    </source>
</evidence>
<name>A0A5D2D6V2_GOSDA</name>
<organism evidence="2 3">
    <name type="scientific">Gossypium darwinii</name>
    <name type="common">Darwin's cotton</name>
    <name type="synonym">Gossypium barbadense var. darwinii</name>
    <dbReference type="NCBI Taxonomy" id="34276"/>
    <lineage>
        <taxon>Eukaryota</taxon>
        <taxon>Viridiplantae</taxon>
        <taxon>Streptophyta</taxon>
        <taxon>Embryophyta</taxon>
        <taxon>Tracheophyta</taxon>
        <taxon>Spermatophyta</taxon>
        <taxon>Magnoliopsida</taxon>
        <taxon>eudicotyledons</taxon>
        <taxon>Gunneridae</taxon>
        <taxon>Pentapetalae</taxon>
        <taxon>rosids</taxon>
        <taxon>malvids</taxon>
        <taxon>Malvales</taxon>
        <taxon>Malvaceae</taxon>
        <taxon>Malvoideae</taxon>
        <taxon>Gossypium</taxon>
    </lineage>
</organism>
<dbReference type="EMBL" id="CM017703">
    <property type="protein sequence ID" value="TYG77571.1"/>
    <property type="molecule type" value="Genomic_DNA"/>
</dbReference>
<protein>
    <submittedName>
        <fullName evidence="2">Uncharacterized protein</fullName>
    </submittedName>
</protein>
<dbReference type="AlphaFoldDB" id="A0A5D2D6V2"/>
<keyword evidence="3" id="KW-1185">Reference proteome</keyword>
<feature type="region of interest" description="Disordered" evidence="1">
    <location>
        <begin position="781"/>
        <end position="817"/>
    </location>
</feature>